<dbReference type="PANTHER" id="PTHR30363">
    <property type="entry name" value="HTH-TYPE TRANSCRIPTIONAL REGULATOR SRLR-RELATED"/>
    <property type="match status" value="1"/>
</dbReference>
<keyword evidence="4" id="KW-0804">Transcription</keyword>
<evidence type="ECO:0000256" key="3">
    <source>
        <dbReference type="ARBA" id="ARBA00023125"/>
    </source>
</evidence>
<keyword evidence="3 6" id="KW-0238">DNA-binding</keyword>
<reference evidence="6" key="1">
    <citation type="journal article" date="2015" name="Int. J. Syst. Evol. Microbiol.">
        <title>Rhizobium oryzicola sp. nov., potential plant-growth-promoting endophytic bacteria isolated from rice roots.</title>
        <authorList>
            <person name="Zhang X.X."/>
            <person name="Gao J.S."/>
            <person name="Cao Y.H."/>
            <person name="Sheirdil R.A."/>
            <person name="Wang X.C."/>
            <person name="Zhang L."/>
        </authorList>
    </citation>
    <scope>NUCLEOTIDE SEQUENCE</scope>
    <source>
        <strain evidence="6">05753</strain>
    </source>
</reference>
<feature type="domain" description="HTH deoR-type" evidence="5">
    <location>
        <begin position="6"/>
        <end position="61"/>
    </location>
</feature>
<reference evidence="6" key="2">
    <citation type="submission" date="2023-07" db="EMBL/GenBank/DDBJ databases">
        <authorList>
            <person name="Sun H."/>
        </authorList>
    </citation>
    <scope>NUCLEOTIDE SEQUENCE</scope>
    <source>
        <strain evidence="6">05753</strain>
    </source>
</reference>
<dbReference type="EMBL" id="JAUKWQ010000013">
    <property type="protein sequence ID" value="MDO1585163.1"/>
    <property type="molecule type" value="Genomic_DNA"/>
</dbReference>
<dbReference type="InterPro" id="IPR001034">
    <property type="entry name" value="DeoR_HTH"/>
</dbReference>
<protein>
    <submittedName>
        <fullName evidence="6">DeoR/GlpR family DNA-binding transcription regulator</fullName>
    </submittedName>
</protein>
<comment type="caution">
    <text evidence="6">The sequence shown here is derived from an EMBL/GenBank/DDBJ whole genome shotgun (WGS) entry which is preliminary data.</text>
</comment>
<evidence type="ECO:0000313" key="6">
    <source>
        <dbReference type="EMBL" id="MDO1585163.1"/>
    </source>
</evidence>
<dbReference type="Gene3D" id="1.10.10.10">
    <property type="entry name" value="Winged helix-like DNA-binding domain superfamily/Winged helix DNA-binding domain"/>
    <property type="match status" value="1"/>
</dbReference>
<dbReference type="InterPro" id="IPR036388">
    <property type="entry name" value="WH-like_DNA-bd_sf"/>
</dbReference>
<dbReference type="InterPro" id="IPR037171">
    <property type="entry name" value="NagB/RpiA_transferase-like"/>
</dbReference>
<evidence type="ECO:0000256" key="4">
    <source>
        <dbReference type="ARBA" id="ARBA00023163"/>
    </source>
</evidence>
<evidence type="ECO:0000259" key="5">
    <source>
        <dbReference type="PROSITE" id="PS51000"/>
    </source>
</evidence>
<dbReference type="Pfam" id="PF08220">
    <property type="entry name" value="HTH_DeoR"/>
    <property type="match status" value="1"/>
</dbReference>
<keyword evidence="7" id="KW-1185">Reference proteome</keyword>
<proteinExistence type="predicted"/>
<accession>A0ABT8T3F8</accession>
<evidence type="ECO:0000313" key="7">
    <source>
        <dbReference type="Proteomes" id="UP001169006"/>
    </source>
</evidence>
<name>A0ABT8T3F8_9HYPH</name>
<dbReference type="InterPro" id="IPR036390">
    <property type="entry name" value="WH_DNA-bd_sf"/>
</dbReference>
<dbReference type="Proteomes" id="UP001169006">
    <property type="component" value="Unassembled WGS sequence"/>
</dbReference>
<dbReference type="InterPro" id="IPR050313">
    <property type="entry name" value="Carb_Metab_HTH_regulators"/>
</dbReference>
<evidence type="ECO:0000256" key="1">
    <source>
        <dbReference type="ARBA" id="ARBA00022491"/>
    </source>
</evidence>
<dbReference type="PROSITE" id="PS51000">
    <property type="entry name" value="HTH_DEOR_2"/>
    <property type="match status" value="1"/>
</dbReference>
<dbReference type="PANTHER" id="PTHR30363:SF4">
    <property type="entry name" value="GLYCEROL-3-PHOSPHATE REGULON REPRESSOR"/>
    <property type="match status" value="1"/>
</dbReference>
<gene>
    <name evidence="6" type="ORF">Q2T52_23990</name>
</gene>
<dbReference type="InterPro" id="IPR018356">
    <property type="entry name" value="Tscrpt_reg_HTH_DeoR_CS"/>
</dbReference>
<dbReference type="PROSITE" id="PS00894">
    <property type="entry name" value="HTH_DEOR_1"/>
    <property type="match status" value="1"/>
</dbReference>
<dbReference type="SUPFAM" id="SSF46785">
    <property type="entry name" value="Winged helix' DNA-binding domain"/>
    <property type="match status" value="1"/>
</dbReference>
<dbReference type="InterPro" id="IPR014036">
    <property type="entry name" value="DeoR-like_C"/>
</dbReference>
<dbReference type="Pfam" id="PF00455">
    <property type="entry name" value="DeoRC"/>
    <property type="match status" value="1"/>
</dbReference>
<dbReference type="PRINTS" id="PR00037">
    <property type="entry name" value="HTHLACR"/>
</dbReference>
<dbReference type="SMART" id="SM00420">
    <property type="entry name" value="HTH_DEOR"/>
    <property type="match status" value="1"/>
</dbReference>
<sequence>MTELMLQERQGLILERLRRNGRVLAAPLASEFGVSEDTIRRDLRDMAAAGLCERVYGGALPVTKAKTSLKERLNLHIDCKRILASAMAETILPRSVVFFDAGSTNLAIAEALPEALSLTAVTNSPAIAQCLMEKPEVETILIGGTVNRMVGGTVGAQAIMALQDMAPDLCLIGTCGLGEGGELSVYDQEDAAFKRTAVRRSRQVAVAVMAEKIGLNAPFTIARAGQYHRLVVEAHIEPSRLSAIRESGCEIVTAMPQKS</sequence>
<keyword evidence="2" id="KW-0805">Transcription regulation</keyword>
<organism evidence="6 7">
    <name type="scientific">Rhizobium oryzicola</name>
    <dbReference type="NCBI Taxonomy" id="1232668"/>
    <lineage>
        <taxon>Bacteria</taxon>
        <taxon>Pseudomonadati</taxon>
        <taxon>Pseudomonadota</taxon>
        <taxon>Alphaproteobacteria</taxon>
        <taxon>Hyphomicrobiales</taxon>
        <taxon>Rhizobiaceae</taxon>
        <taxon>Rhizobium/Agrobacterium group</taxon>
        <taxon>Rhizobium</taxon>
    </lineage>
</organism>
<dbReference type="RefSeq" id="WP_302079452.1">
    <property type="nucleotide sequence ID" value="NZ_JAUKWQ010000013.1"/>
</dbReference>
<dbReference type="SMART" id="SM01134">
    <property type="entry name" value="DeoRC"/>
    <property type="match status" value="1"/>
</dbReference>
<dbReference type="GO" id="GO:0003677">
    <property type="term" value="F:DNA binding"/>
    <property type="evidence" value="ECO:0007669"/>
    <property type="project" value="UniProtKB-KW"/>
</dbReference>
<dbReference type="SUPFAM" id="SSF100950">
    <property type="entry name" value="NagB/RpiA/CoA transferase-like"/>
    <property type="match status" value="1"/>
</dbReference>
<keyword evidence="1" id="KW-0678">Repressor</keyword>
<evidence type="ECO:0000256" key="2">
    <source>
        <dbReference type="ARBA" id="ARBA00023015"/>
    </source>
</evidence>